<name>A0A9J6FI84_HAELO</name>
<gene>
    <name evidence="6" type="ORF">HPB48_001178</name>
</gene>
<keyword evidence="2" id="KW-0863">Zinc-finger</keyword>
<proteinExistence type="predicted"/>
<dbReference type="Pfam" id="PF05485">
    <property type="entry name" value="THAP"/>
    <property type="match status" value="1"/>
</dbReference>
<evidence type="ECO:0000313" key="6">
    <source>
        <dbReference type="EMBL" id="KAH9362725.1"/>
    </source>
</evidence>
<organism evidence="6 7">
    <name type="scientific">Haemaphysalis longicornis</name>
    <name type="common">Bush tick</name>
    <dbReference type="NCBI Taxonomy" id="44386"/>
    <lineage>
        <taxon>Eukaryota</taxon>
        <taxon>Metazoa</taxon>
        <taxon>Ecdysozoa</taxon>
        <taxon>Arthropoda</taxon>
        <taxon>Chelicerata</taxon>
        <taxon>Arachnida</taxon>
        <taxon>Acari</taxon>
        <taxon>Parasitiformes</taxon>
        <taxon>Ixodida</taxon>
        <taxon>Ixodoidea</taxon>
        <taxon>Ixodidae</taxon>
        <taxon>Haemaphysalinae</taxon>
        <taxon>Haemaphysalis</taxon>
    </lineage>
</organism>
<reference evidence="6 7" key="1">
    <citation type="journal article" date="2020" name="Cell">
        <title>Large-Scale Comparative Analyses of Tick Genomes Elucidate Their Genetic Diversity and Vector Capacities.</title>
        <authorList>
            <consortium name="Tick Genome and Microbiome Consortium (TIGMIC)"/>
            <person name="Jia N."/>
            <person name="Wang J."/>
            <person name="Shi W."/>
            <person name="Du L."/>
            <person name="Sun Y."/>
            <person name="Zhan W."/>
            <person name="Jiang J.F."/>
            <person name="Wang Q."/>
            <person name="Zhang B."/>
            <person name="Ji P."/>
            <person name="Bell-Sakyi L."/>
            <person name="Cui X.M."/>
            <person name="Yuan T.T."/>
            <person name="Jiang B.G."/>
            <person name="Yang W.F."/>
            <person name="Lam T.T."/>
            <person name="Chang Q.C."/>
            <person name="Ding S.J."/>
            <person name="Wang X.J."/>
            <person name="Zhu J.G."/>
            <person name="Ruan X.D."/>
            <person name="Zhao L."/>
            <person name="Wei J.T."/>
            <person name="Ye R.Z."/>
            <person name="Que T.C."/>
            <person name="Du C.H."/>
            <person name="Zhou Y.H."/>
            <person name="Cheng J.X."/>
            <person name="Dai P.F."/>
            <person name="Guo W.B."/>
            <person name="Han X.H."/>
            <person name="Huang E.J."/>
            <person name="Li L.F."/>
            <person name="Wei W."/>
            <person name="Gao Y.C."/>
            <person name="Liu J.Z."/>
            <person name="Shao H.Z."/>
            <person name="Wang X."/>
            <person name="Wang C.C."/>
            <person name="Yang T.C."/>
            <person name="Huo Q.B."/>
            <person name="Li W."/>
            <person name="Chen H.Y."/>
            <person name="Chen S.E."/>
            <person name="Zhou L.G."/>
            <person name="Ni X.B."/>
            <person name="Tian J.H."/>
            <person name="Sheng Y."/>
            <person name="Liu T."/>
            <person name="Pan Y.S."/>
            <person name="Xia L.Y."/>
            <person name="Li J."/>
            <person name="Zhao F."/>
            <person name="Cao W.C."/>
        </authorList>
    </citation>
    <scope>NUCLEOTIDE SEQUENCE [LARGE SCALE GENOMIC DNA]</scope>
    <source>
        <strain evidence="6">HaeL-2018</strain>
    </source>
</reference>
<accession>A0A9J6FI84</accession>
<dbReference type="InterPro" id="IPR006612">
    <property type="entry name" value="THAP_Znf"/>
</dbReference>
<keyword evidence="3" id="KW-0862">Zinc</keyword>
<evidence type="ECO:0000256" key="4">
    <source>
        <dbReference type="ARBA" id="ARBA00023125"/>
    </source>
</evidence>
<keyword evidence="7" id="KW-1185">Reference proteome</keyword>
<dbReference type="AlphaFoldDB" id="A0A9J6FI84"/>
<dbReference type="VEuPathDB" id="VectorBase:HLOH_048866"/>
<evidence type="ECO:0000256" key="3">
    <source>
        <dbReference type="ARBA" id="ARBA00022833"/>
    </source>
</evidence>
<dbReference type="OrthoDB" id="1743261at2759"/>
<comment type="caution">
    <text evidence="6">The sequence shown here is derived from an EMBL/GenBank/DDBJ whole genome shotgun (WGS) entry which is preliminary data.</text>
</comment>
<keyword evidence="4" id="KW-0238">DNA-binding</keyword>
<dbReference type="GO" id="GO:0008270">
    <property type="term" value="F:zinc ion binding"/>
    <property type="evidence" value="ECO:0007669"/>
    <property type="project" value="UniProtKB-KW"/>
</dbReference>
<dbReference type="Proteomes" id="UP000821853">
    <property type="component" value="Chromosome 1"/>
</dbReference>
<keyword evidence="1" id="KW-0479">Metal-binding</keyword>
<dbReference type="GO" id="GO:0003677">
    <property type="term" value="F:DNA binding"/>
    <property type="evidence" value="ECO:0007669"/>
    <property type="project" value="UniProtKB-KW"/>
</dbReference>
<feature type="domain" description="THAP-type" evidence="5">
    <location>
        <begin position="4"/>
        <end position="81"/>
    </location>
</feature>
<dbReference type="SUPFAM" id="SSF57716">
    <property type="entry name" value="Glucocorticoid receptor-like (DNA-binding domain)"/>
    <property type="match status" value="1"/>
</dbReference>
<dbReference type="EMBL" id="JABSTR010000001">
    <property type="protein sequence ID" value="KAH9362725.1"/>
    <property type="molecule type" value="Genomic_DNA"/>
</dbReference>
<evidence type="ECO:0000256" key="1">
    <source>
        <dbReference type="ARBA" id="ARBA00022723"/>
    </source>
</evidence>
<evidence type="ECO:0000313" key="7">
    <source>
        <dbReference type="Proteomes" id="UP000821853"/>
    </source>
</evidence>
<evidence type="ECO:0000259" key="5">
    <source>
        <dbReference type="Pfam" id="PF05485"/>
    </source>
</evidence>
<sequence length="149" mass="17217">MVNCAVYGCSNHSKNGRNDKNVRQIGFLSIPKLKLNECPKTAELSLKRRALWLQRIHRADLDVTANHYRICGDHFLTGTSGAKTEHAQNQQLDRPSSLESWKHKTQTWCRSLQCLHAFSHLCDNDNFAMADNFHLRRMNKATRQVVMRL</sequence>
<evidence type="ECO:0000256" key="2">
    <source>
        <dbReference type="ARBA" id="ARBA00022771"/>
    </source>
</evidence>
<protein>
    <recommendedName>
        <fullName evidence="5">THAP-type domain-containing protein</fullName>
    </recommendedName>
</protein>